<organism evidence="1 2">
    <name type="scientific">Geothrix limicola</name>
    <dbReference type="NCBI Taxonomy" id="2927978"/>
    <lineage>
        <taxon>Bacteria</taxon>
        <taxon>Pseudomonadati</taxon>
        <taxon>Acidobacteriota</taxon>
        <taxon>Holophagae</taxon>
        <taxon>Holophagales</taxon>
        <taxon>Holophagaceae</taxon>
        <taxon>Geothrix</taxon>
    </lineage>
</organism>
<sequence length="369" mass="40705">MIGWKYAFVWMLVLAVGCARRPADTWPLRLNAAMTERTESMPVHERAEYESGFKDGAAMVHLALKAGMRPFRPVLDVPVRPPRWRGAVPEGVQIEAFAPVPEIDAATGLLRYPANAVTSGAFARGQVDGFSWALAAIGQTLVHPVGDVVLPSEWQPFAKTREGQDLDAGRKTVRVLWAPGHLAWARKERGFPGLRTWRAWEDAVAPAWIGLTEQALWVESQSGHAVALDLESGGILKVLPAVHHEPPPTERTLESYKEEVRREFNDPEFQRALTGLRKTAESGQVDDLLAVAERLSGMGEEAEREAYTWYLKAAEKGSPKAMLRVGVLLFHGQAVTGDRVASRAWLERAAQAGQPEAPDVLKMLFQALE</sequence>
<dbReference type="Gene3D" id="1.25.40.10">
    <property type="entry name" value="Tetratricopeptide repeat domain"/>
    <property type="match status" value="1"/>
</dbReference>
<gene>
    <name evidence="1" type="ORF">GETHLI_08180</name>
</gene>
<dbReference type="Pfam" id="PF08238">
    <property type="entry name" value="Sel1"/>
    <property type="match status" value="2"/>
</dbReference>
<evidence type="ECO:0008006" key="3">
    <source>
        <dbReference type="Google" id="ProtNLM"/>
    </source>
</evidence>
<evidence type="ECO:0000313" key="1">
    <source>
        <dbReference type="EMBL" id="GLH72316.1"/>
    </source>
</evidence>
<reference evidence="1 2" key="1">
    <citation type="journal article" date="2023" name="Antonie Van Leeuwenhoek">
        <title>Mesoterricola silvestris gen. nov., sp. nov., Mesoterricola sediminis sp. nov., Geothrix oryzae sp. nov., Geothrix edaphica sp. nov., Geothrix rubra sp. nov., and Geothrix limicola sp. nov., six novel members of Acidobacteriota isolated from soils.</title>
        <authorList>
            <person name="Itoh H."/>
            <person name="Sugisawa Y."/>
            <person name="Mise K."/>
            <person name="Xu Z."/>
            <person name="Kuniyasu M."/>
            <person name="Ushijima N."/>
            <person name="Kawano K."/>
            <person name="Kobayashi E."/>
            <person name="Shiratori Y."/>
            <person name="Masuda Y."/>
            <person name="Senoo K."/>
        </authorList>
    </citation>
    <scope>NUCLEOTIDE SEQUENCE [LARGE SCALE GENOMIC DNA]</scope>
    <source>
        <strain evidence="1 2">Red804</strain>
    </source>
</reference>
<dbReference type="RefSeq" id="WP_285570702.1">
    <property type="nucleotide sequence ID" value="NZ_BSDE01000001.1"/>
</dbReference>
<dbReference type="SUPFAM" id="SSF81901">
    <property type="entry name" value="HCP-like"/>
    <property type="match status" value="1"/>
</dbReference>
<protein>
    <recommendedName>
        <fullName evidence="3">Sel1 repeat family protein</fullName>
    </recommendedName>
</protein>
<keyword evidence="2" id="KW-1185">Reference proteome</keyword>
<comment type="caution">
    <text evidence="1">The sequence shown here is derived from an EMBL/GenBank/DDBJ whole genome shotgun (WGS) entry which is preliminary data.</text>
</comment>
<name>A0ABQ5QCY1_9BACT</name>
<evidence type="ECO:0000313" key="2">
    <source>
        <dbReference type="Proteomes" id="UP001165069"/>
    </source>
</evidence>
<dbReference type="Proteomes" id="UP001165069">
    <property type="component" value="Unassembled WGS sequence"/>
</dbReference>
<dbReference type="InterPro" id="IPR011990">
    <property type="entry name" value="TPR-like_helical_dom_sf"/>
</dbReference>
<proteinExistence type="predicted"/>
<dbReference type="InterPro" id="IPR006597">
    <property type="entry name" value="Sel1-like"/>
</dbReference>
<dbReference type="EMBL" id="BSDE01000001">
    <property type="protein sequence ID" value="GLH72316.1"/>
    <property type="molecule type" value="Genomic_DNA"/>
</dbReference>
<accession>A0ABQ5QCY1</accession>
<dbReference type="PROSITE" id="PS51257">
    <property type="entry name" value="PROKAR_LIPOPROTEIN"/>
    <property type="match status" value="1"/>
</dbReference>